<evidence type="ECO:0000256" key="3">
    <source>
        <dbReference type="ARBA" id="ARBA00022801"/>
    </source>
</evidence>
<feature type="binding site" evidence="4">
    <location>
        <position position="202"/>
    </location>
    <ligand>
        <name>a divalent metal cation</name>
        <dbReference type="ChEBI" id="CHEBI:60240"/>
        <label>1</label>
    </ligand>
</feature>
<dbReference type="PIRSF" id="PIRSF005902">
    <property type="entry name" value="DNase_TatD"/>
    <property type="match status" value="1"/>
</dbReference>
<dbReference type="PANTHER" id="PTHR46124">
    <property type="entry name" value="D-AMINOACYL-TRNA DEACYLASE"/>
    <property type="match status" value="1"/>
</dbReference>
<evidence type="ECO:0000256" key="2">
    <source>
        <dbReference type="ARBA" id="ARBA00022723"/>
    </source>
</evidence>
<feature type="binding site" evidence="4">
    <location>
        <position position="5"/>
    </location>
    <ligand>
        <name>a divalent metal cation</name>
        <dbReference type="ChEBI" id="CHEBI:60240"/>
        <label>1</label>
    </ligand>
</feature>
<dbReference type="EMBL" id="MDHN01000039">
    <property type="protein sequence ID" value="OFC69545.1"/>
    <property type="molecule type" value="Genomic_DNA"/>
</dbReference>
<dbReference type="CDD" id="cd01310">
    <property type="entry name" value="TatD_DNAse"/>
    <property type="match status" value="1"/>
</dbReference>
<dbReference type="PROSITE" id="PS01137">
    <property type="entry name" value="TATD_1"/>
    <property type="match status" value="1"/>
</dbReference>
<keyword evidence="3" id="KW-0378">Hydrolase</keyword>
<dbReference type="SUPFAM" id="SSF51556">
    <property type="entry name" value="Metallo-dependent hydrolases"/>
    <property type="match status" value="1"/>
</dbReference>
<evidence type="ECO:0000256" key="4">
    <source>
        <dbReference type="PIRSR" id="PIRSR005902-1"/>
    </source>
</evidence>
<dbReference type="InterPro" id="IPR018228">
    <property type="entry name" value="DNase_TatD-rel_CS"/>
</dbReference>
<evidence type="ECO:0008006" key="7">
    <source>
        <dbReference type="Google" id="ProtNLM"/>
    </source>
</evidence>
<feature type="binding site" evidence="4">
    <location>
        <position position="7"/>
    </location>
    <ligand>
        <name>a divalent metal cation</name>
        <dbReference type="ChEBI" id="CHEBI:60240"/>
        <label>1</label>
    </ligand>
</feature>
<accession>A0A1E7Z7P2</accession>
<organism evidence="5 6">
    <name type="scientific">Alteromonas confluentis</name>
    <dbReference type="NCBI Taxonomy" id="1656094"/>
    <lineage>
        <taxon>Bacteria</taxon>
        <taxon>Pseudomonadati</taxon>
        <taxon>Pseudomonadota</taxon>
        <taxon>Gammaproteobacteria</taxon>
        <taxon>Alteromonadales</taxon>
        <taxon>Alteromonadaceae</taxon>
        <taxon>Alteromonas/Salinimonas group</taxon>
        <taxon>Alteromonas</taxon>
    </lineage>
</organism>
<reference evidence="5 6" key="1">
    <citation type="submission" date="2016-08" db="EMBL/GenBank/DDBJ databases">
        <authorList>
            <person name="Seilhamer J.J."/>
        </authorList>
    </citation>
    <scope>NUCLEOTIDE SEQUENCE [LARGE SCALE GENOMIC DNA]</scope>
    <source>
        <strain evidence="5 6">KCTC 42603</strain>
    </source>
</reference>
<dbReference type="RefSeq" id="WP_070126687.1">
    <property type="nucleotide sequence ID" value="NZ_MDHN01000039.1"/>
</dbReference>
<dbReference type="Proteomes" id="UP000175691">
    <property type="component" value="Unassembled WGS sequence"/>
</dbReference>
<name>A0A1E7Z7P2_9ALTE</name>
<dbReference type="STRING" id="1656094.BFC18_17630"/>
<dbReference type="FunFam" id="3.20.20.140:FF:000005">
    <property type="entry name" value="TatD family hydrolase"/>
    <property type="match status" value="1"/>
</dbReference>
<dbReference type="InterPro" id="IPR001130">
    <property type="entry name" value="TatD-like"/>
</dbReference>
<dbReference type="Pfam" id="PF01026">
    <property type="entry name" value="TatD_DNase"/>
    <property type="match status" value="1"/>
</dbReference>
<feature type="binding site" evidence="4">
    <location>
        <position position="152"/>
    </location>
    <ligand>
        <name>a divalent metal cation</name>
        <dbReference type="ChEBI" id="CHEBI:60240"/>
        <label>2</label>
    </ligand>
</feature>
<proteinExistence type="inferred from homology"/>
<dbReference type="GO" id="GO:0016788">
    <property type="term" value="F:hydrolase activity, acting on ester bonds"/>
    <property type="evidence" value="ECO:0007669"/>
    <property type="project" value="InterPro"/>
</dbReference>
<evidence type="ECO:0000256" key="1">
    <source>
        <dbReference type="ARBA" id="ARBA00009275"/>
    </source>
</evidence>
<feature type="binding site" evidence="4">
    <location>
        <position position="128"/>
    </location>
    <ligand>
        <name>a divalent metal cation</name>
        <dbReference type="ChEBI" id="CHEBI:60240"/>
        <label>2</label>
    </ligand>
</feature>
<dbReference type="Gene3D" id="3.20.20.140">
    <property type="entry name" value="Metal-dependent hydrolases"/>
    <property type="match status" value="1"/>
</dbReference>
<dbReference type="InterPro" id="IPR032466">
    <property type="entry name" value="Metal_Hydrolase"/>
</dbReference>
<dbReference type="OrthoDB" id="9810005at2"/>
<gene>
    <name evidence="5" type="ORF">BFC18_17630</name>
</gene>
<evidence type="ECO:0000313" key="6">
    <source>
        <dbReference type="Proteomes" id="UP000175691"/>
    </source>
</evidence>
<dbReference type="PANTHER" id="PTHR46124:SF3">
    <property type="entry name" value="HYDROLASE"/>
    <property type="match status" value="1"/>
</dbReference>
<dbReference type="GO" id="GO:0046872">
    <property type="term" value="F:metal ion binding"/>
    <property type="evidence" value="ECO:0007669"/>
    <property type="project" value="UniProtKB-KW"/>
</dbReference>
<comment type="caution">
    <text evidence="5">The sequence shown here is derived from an EMBL/GenBank/DDBJ whole genome shotgun (WGS) entry which is preliminary data.</text>
</comment>
<keyword evidence="2 4" id="KW-0479">Metal-binding</keyword>
<sequence length="254" mass="27899">MIDSHCHLDLPAFDDDLDDVLQRAKEAGVSGFLIAGTTPAGWQKQLDIQANHTNIHLAFGIHPWFIRSALDDALSDLQQMVATHRDRVCAIGEIGLDATIELPLAEQETWLLAQIEVAKQSKLPVILHHLKTHHRLPALIKQSGFTYGGVVHAFSGNAQVAKQYIDLGFKLGVGGTVTYPRGQKTLNAVVEVGLDNILLETDSPDMPVYGYQGQRNEPARLVNVVGILAEAFCTSPEIISARTNTHFRQLFIQP</sequence>
<dbReference type="GO" id="GO:0005829">
    <property type="term" value="C:cytosol"/>
    <property type="evidence" value="ECO:0007669"/>
    <property type="project" value="TreeGrafter"/>
</dbReference>
<keyword evidence="6" id="KW-1185">Reference proteome</keyword>
<feature type="binding site" evidence="4">
    <location>
        <position position="93"/>
    </location>
    <ligand>
        <name>a divalent metal cation</name>
        <dbReference type="ChEBI" id="CHEBI:60240"/>
        <label>1</label>
    </ligand>
</feature>
<comment type="similarity">
    <text evidence="1">Belongs to the metallo-dependent hydrolases superfamily. TatD-type hydrolase family.</text>
</comment>
<protein>
    <recommendedName>
        <fullName evidence="7">Hydrolase TatD</fullName>
    </recommendedName>
</protein>
<evidence type="ECO:0000313" key="5">
    <source>
        <dbReference type="EMBL" id="OFC69545.1"/>
    </source>
</evidence>
<dbReference type="AlphaFoldDB" id="A0A1E7Z7P2"/>